<sequence length="210" mass="24328">MLIGNLNFYRSVADRNKPRGNVSDINTFNSINSRLCIIEIPLKGRSFTWSNMQFDPLLVQLDWCFTSISCTTALPNTLLVPLVKTTSDHVPCVAHIGSSTPKANIFRFENYWMELPGFTEVVLNAWNKETRTASSATKIVAKFKNVRYALKKWSKSTSNLNHLISNWNEVILVIDKLEEQRYLFLQKKNLRSIIKTQIDMLLKHKNSYWR</sequence>
<dbReference type="SUPFAM" id="SSF56219">
    <property type="entry name" value="DNase I-like"/>
    <property type="match status" value="1"/>
</dbReference>
<organism evidence="1 2">
    <name type="scientific">Zea mays</name>
    <name type="common">Maize</name>
    <dbReference type="NCBI Taxonomy" id="4577"/>
    <lineage>
        <taxon>Eukaryota</taxon>
        <taxon>Viridiplantae</taxon>
        <taxon>Streptophyta</taxon>
        <taxon>Embryophyta</taxon>
        <taxon>Tracheophyta</taxon>
        <taxon>Spermatophyta</taxon>
        <taxon>Magnoliopsida</taxon>
        <taxon>Liliopsida</taxon>
        <taxon>Poales</taxon>
        <taxon>Poaceae</taxon>
        <taxon>PACMAD clade</taxon>
        <taxon>Panicoideae</taxon>
        <taxon>Andropogonodae</taxon>
        <taxon>Andropogoneae</taxon>
        <taxon>Tripsacinae</taxon>
        <taxon>Zea</taxon>
    </lineage>
</organism>
<evidence type="ECO:0000313" key="1">
    <source>
        <dbReference type="EMBL" id="PWZ04290.1"/>
    </source>
</evidence>
<evidence type="ECO:0000313" key="2">
    <source>
        <dbReference type="Proteomes" id="UP000251960"/>
    </source>
</evidence>
<dbReference type="EMBL" id="NCVQ01000565">
    <property type="protein sequence ID" value="PWZ04290.1"/>
    <property type="molecule type" value="Genomic_DNA"/>
</dbReference>
<dbReference type="InterPro" id="IPR036691">
    <property type="entry name" value="Endo/exonu/phosph_ase_sf"/>
</dbReference>
<gene>
    <name evidence="1" type="ORF">Zm00014a_029778</name>
</gene>
<accession>A0A3L6D6V7</accession>
<dbReference type="PANTHER" id="PTHR33710">
    <property type="entry name" value="BNAC02G09200D PROTEIN"/>
    <property type="match status" value="1"/>
</dbReference>
<protein>
    <recommendedName>
        <fullName evidence="3">Endonuclease/exonuclease/phosphatase domain-containing protein</fullName>
    </recommendedName>
</protein>
<dbReference type="AlphaFoldDB" id="A0A3L6D6V7"/>
<dbReference type="PANTHER" id="PTHR33710:SF48">
    <property type="entry name" value="OS02G0307075 PROTEIN"/>
    <property type="match status" value="1"/>
</dbReference>
<comment type="caution">
    <text evidence="1">The sequence shown here is derived from an EMBL/GenBank/DDBJ whole genome shotgun (WGS) entry which is preliminary data.</text>
</comment>
<name>A0A3L6D6V7_MAIZE</name>
<reference evidence="1 2" key="1">
    <citation type="journal article" date="2018" name="Nat. Genet.">
        <title>Extensive intraspecific gene order and gene structural variations between Mo17 and other maize genomes.</title>
        <authorList>
            <person name="Sun S."/>
            <person name="Zhou Y."/>
            <person name="Chen J."/>
            <person name="Shi J."/>
            <person name="Zhao H."/>
            <person name="Zhao H."/>
            <person name="Song W."/>
            <person name="Zhang M."/>
            <person name="Cui Y."/>
            <person name="Dong X."/>
            <person name="Liu H."/>
            <person name="Ma X."/>
            <person name="Jiao Y."/>
            <person name="Wang B."/>
            <person name="Wei X."/>
            <person name="Stein J.C."/>
            <person name="Glaubitz J.C."/>
            <person name="Lu F."/>
            <person name="Yu G."/>
            <person name="Liang C."/>
            <person name="Fengler K."/>
            <person name="Li B."/>
            <person name="Rafalski A."/>
            <person name="Schnable P.S."/>
            <person name="Ware D.H."/>
            <person name="Buckler E.S."/>
            <person name="Lai J."/>
        </authorList>
    </citation>
    <scope>NUCLEOTIDE SEQUENCE [LARGE SCALE GENOMIC DNA]</scope>
    <source>
        <strain evidence="2">cv. Missouri 17</strain>
        <tissue evidence="1">Seedling</tissue>
    </source>
</reference>
<proteinExistence type="predicted"/>
<dbReference type="Proteomes" id="UP000251960">
    <property type="component" value="Unassembled WGS sequence"/>
</dbReference>
<evidence type="ECO:0008006" key="3">
    <source>
        <dbReference type="Google" id="ProtNLM"/>
    </source>
</evidence>